<evidence type="ECO:0000313" key="1">
    <source>
        <dbReference type="EMBL" id="AXE23537.1"/>
    </source>
</evidence>
<keyword evidence="2" id="KW-1185">Reference proteome</keyword>
<accession>A0A344TY16</accession>
<dbReference type="EMBL" id="CP030862">
    <property type="protein sequence ID" value="AXE23537.1"/>
    <property type="molecule type" value="Genomic_DNA"/>
</dbReference>
<name>A0A344TY16_9ACTN</name>
<organism evidence="1 2">
    <name type="scientific">Streptomyces globosus</name>
    <dbReference type="NCBI Taxonomy" id="68209"/>
    <lineage>
        <taxon>Bacteria</taxon>
        <taxon>Bacillati</taxon>
        <taxon>Actinomycetota</taxon>
        <taxon>Actinomycetes</taxon>
        <taxon>Kitasatosporales</taxon>
        <taxon>Streptomycetaceae</taxon>
        <taxon>Streptomyces</taxon>
    </lineage>
</organism>
<dbReference type="RefSeq" id="WP_114054717.1">
    <property type="nucleotide sequence ID" value="NZ_CP030862.1"/>
</dbReference>
<evidence type="ECO:0000313" key="2">
    <source>
        <dbReference type="Proteomes" id="UP000252004"/>
    </source>
</evidence>
<proteinExistence type="predicted"/>
<reference evidence="1 2" key="1">
    <citation type="submission" date="2018-01" db="EMBL/GenBank/DDBJ databases">
        <title>Draft genome Sequence of streptomyces globosus LZH-48.</title>
        <authorList>
            <person name="Ran K."/>
            <person name="Li Z."/>
            <person name="Wei S."/>
            <person name="Dong R."/>
        </authorList>
    </citation>
    <scope>NUCLEOTIDE SEQUENCE [LARGE SCALE GENOMIC DNA]</scope>
    <source>
        <strain evidence="1 2">LZH-48</strain>
    </source>
</reference>
<dbReference type="KEGG" id="sgz:C0216_08730"/>
<dbReference type="Proteomes" id="UP000252004">
    <property type="component" value="Chromosome"/>
</dbReference>
<dbReference type="AlphaFoldDB" id="A0A344TY16"/>
<protein>
    <submittedName>
        <fullName evidence="1">Uncharacterized protein</fullName>
    </submittedName>
</protein>
<sequence length="137" mass="14874">MTVFLAPEHVPALKGSPFNNLYPPEWHKASDEGVTYAVVRHIGKLWMVEVDTATAEKVPTGEVRLSMESQTAVRDAVVRLHAAKRFQGEPDLDLSGSWFGLANLTAEQDARELASAVYSAVYGDPIPLNRIAADGAV</sequence>
<gene>
    <name evidence="1" type="ORF">C0216_08730</name>
</gene>